<name>A0A803PKS8_CANSA</name>
<dbReference type="AlphaFoldDB" id="A0A803PKS8"/>
<evidence type="ECO:0000313" key="2">
    <source>
        <dbReference type="Proteomes" id="UP000596661"/>
    </source>
</evidence>
<dbReference type="Gramene" id="evm.model.05.1300">
    <property type="protein sequence ID" value="cds.evm.model.05.1300"/>
    <property type="gene ID" value="evm.TU.05.1300"/>
</dbReference>
<reference evidence="1" key="2">
    <citation type="submission" date="2021-03" db="UniProtKB">
        <authorList>
            <consortium name="EnsemblPlants"/>
        </authorList>
    </citation>
    <scope>IDENTIFICATION</scope>
</reference>
<accession>A0A803PKS8</accession>
<protein>
    <submittedName>
        <fullName evidence="1">Uncharacterized protein</fullName>
    </submittedName>
</protein>
<reference evidence="1" key="1">
    <citation type="submission" date="2018-11" db="EMBL/GenBank/DDBJ databases">
        <authorList>
            <person name="Grassa J C."/>
        </authorList>
    </citation>
    <scope>NUCLEOTIDE SEQUENCE [LARGE SCALE GENOMIC DNA]</scope>
</reference>
<keyword evidence="2" id="KW-1185">Reference proteome</keyword>
<sequence>VPIQSPSPRSLPGSSTQPFNSQWEFWVLGSLTNMYPDLGLILQSRIGVPKFRPGLGVLRGFHA</sequence>
<evidence type="ECO:0000313" key="1">
    <source>
        <dbReference type="EnsemblPlants" id="cds.evm.model.05.1300"/>
    </source>
</evidence>
<organism evidence="1 2">
    <name type="scientific">Cannabis sativa</name>
    <name type="common">Hemp</name>
    <name type="synonym">Marijuana</name>
    <dbReference type="NCBI Taxonomy" id="3483"/>
    <lineage>
        <taxon>Eukaryota</taxon>
        <taxon>Viridiplantae</taxon>
        <taxon>Streptophyta</taxon>
        <taxon>Embryophyta</taxon>
        <taxon>Tracheophyta</taxon>
        <taxon>Spermatophyta</taxon>
        <taxon>Magnoliopsida</taxon>
        <taxon>eudicotyledons</taxon>
        <taxon>Gunneridae</taxon>
        <taxon>Pentapetalae</taxon>
        <taxon>rosids</taxon>
        <taxon>fabids</taxon>
        <taxon>Rosales</taxon>
        <taxon>Cannabaceae</taxon>
        <taxon>Cannabis</taxon>
    </lineage>
</organism>
<proteinExistence type="predicted"/>
<dbReference type="Proteomes" id="UP000596661">
    <property type="component" value="Chromosome 5"/>
</dbReference>
<dbReference type="EMBL" id="UZAU01000521">
    <property type="status" value="NOT_ANNOTATED_CDS"/>
    <property type="molecule type" value="Genomic_DNA"/>
</dbReference>
<dbReference type="EnsemblPlants" id="evm.model.05.1300">
    <property type="protein sequence ID" value="cds.evm.model.05.1300"/>
    <property type="gene ID" value="evm.TU.05.1300"/>
</dbReference>